<sequence>MSVPDEAATRLMIAAQFMSRTLTQVAEEGRCASIDVRNWDEDSLLVVAKASLLAADVLMFEAAGGAEGARQRTVAALGGEVKP</sequence>
<dbReference type="AlphaFoldDB" id="A0A2W5VP61"/>
<evidence type="ECO:0000313" key="1">
    <source>
        <dbReference type="EMBL" id="PZR17554.1"/>
    </source>
</evidence>
<reference evidence="1 2" key="1">
    <citation type="submission" date="2017-08" db="EMBL/GenBank/DDBJ databases">
        <title>Infants hospitalized years apart are colonized by the same room-sourced microbial strains.</title>
        <authorList>
            <person name="Brooks B."/>
            <person name="Olm M.R."/>
            <person name="Firek B.A."/>
            <person name="Baker R."/>
            <person name="Thomas B.C."/>
            <person name="Morowitz M.J."/>
            <person name="Banfield J.F."/>
        </authorList>
    </citation>
    <scope>NUCLEOTIDE SEQUENCE [LARGE SCALE GENOMIC DNA]</scope>
    <source>
        <strain evidence="1">S2_003_000_R2_14</strain>
    </source>
</reference>
<dbReference type="Proteomes" id="UP000249061">
    <property type="component" value="Unassembled WGS sequence"/>
</dbReference>
<organism evidence="1 2">
    <name type="scientific">Archangium gephyra</name>
    <dbReference type="NCBI Taxonomy" id="48"/>
    <lineage>
        <taxon>Bacteria</taxon>
        <taxon>Pseudomonadati</taxon>
        <taxon>Myxococcota</taxon>
        <taxon>Myxococcia</taxon>
        <taxon>Myxococcales</taxon>
        <taxon>Cystobacterineae</taxon>
        <taxon>Archangiaceae</taxon>
        <taxon>Archangium</taxon>
    </lineage>
</organism>
<proteinExistence type="predicted"/>
<comment type="caution">
    <text evidence="1">The sequence shown here is derived from an EMBL/GenBank/DDBJ whole genome shotgun (WGS) entry which is preliminary data.</text>
</comment>
<evidence type="ECO:0000313" key="2">
    <source>
        <dbReference type="Proteomes" id="UP000249061"/>
    </source>
</evidence>
<name>A0A2W5VP61_9BACT</name>
<gene>
    <name evidence="1" type="ORF">DI536_04365</name>
</gene>
<accession>A0A2W5VP61</accession>
<protein>
    <submittedName>
        <fullName evidence="1">Uncharacterized protein</fullName>
    </submittedName>
</protein>
<dbReference type="EMBL" id="QFQP01000002">
    <property type="protein sequence ID" value="PZR17554.1"/>
    <property type="molecule type" value="Genomic_DNA"/>
</dbReference>